<protein>
    <submittedName>
        <fullName evidence="2">Uncharacterized protein</fullName>
    </submittedName>
</protein>
<keyword evidence="1" id="KW-0812">Transmembrane</keyword>
<keyword evidence="1" id="KW-1133">Transmembrane helix</keyword>
<keyword evidence="1" id="KW-0472">Membrane</keyword>
<dbReference type="AlphaFoldDB" id="A0A137NYY5"/>
<dbReference type="Proteomes" id="UP000070444">
    <property type="component" value="Unassembled WGS sequence"/>
</dbReference>
<dbReference type="EMBL" id="KQ964611">
    <property type="protein sequence ID" value="KXN67819.1"/>
    <property type="molecule type" value="Genomic_DNA"/>
</dbReference>
<gene>
    <name evidence="2" type="ORF">CONCODRAFT_167088</name>
</gene>
<name>A0A137NYY5_CONC2</name>
<reference evidence="2 3" key="1">
    <citation type="journal article" date="2015" name="Genome Biol. Evol.">
        <title>Phylogenomic analyses indicate that early fungi evolved digesting cell walls of algal ancestors of land plants.</title>
        <authorList>
            <person name="Chang Y."/>
            <person name="Wang S."/>
            <person name="Sekimoto S."/>
            <person name="Aerts A.L."/>
            <person name="Choi C."/>
            <person name="Clum A."/>
            <person name="LaButti K.M."/>
            <person name="Lindquist E.A."/>
            <person name="Yee Ngan C."/>
            <person name="Ohm R.A."/>
            <person name="Salamov A.A."/>
            <person name="Grigoriev I.V."/>
            <person name="Spatafora J.W."/>
            <person name="Berbee M.L."/>
        </authorList>
    </citation>
    <scope>NUCLEOTIDE SEQUENCE [LARGE SCALE GENOMIC DNA]</scope>
    <source>
        <strain evidence="2 3">NRRL 28638</strain>
    </source>
</reference>
<keyword evidence="3" id="KW-1185">Reference proteome</keyword>
<feature type="transmembrane region" description="Helical" evidence="1">
    <location>
        <begin position="111"/>
        <end position="130"/>
    </location>
</feature>
<proteinExistence type="predicted"/>
<accession>A0A137NYY5</accession>
<organism evidence="2 3">
    <name type="scientific">Conidiobolus coronatus (strain ATCC 28846 / CBS 209.66 / NRRL 28638)</name>
    <name type="common">Delacroixia coronata</name>
    <dbReference type="NCBI Taxonomy" id="796925"/>
    <lineage>
        <taxon>Eukaryota</taxon>
        <taxon>Fungi</taxon>
        <taxon>Fungi incertae sedis</taxon>
        <taxon>Zoopagomycota</taxon>
        <taxon>Entomophthoromycotina</taxon>
        <taxon>Entomophthoromycetes</taxon>
        <taxon>Entomophthorales</taxon>
        <taxon>Ancylistaceae</taxon>
        <taxon>Conidiobolus</taxon>
    </lineage>
</organism>
<evidence type="ECO:0000256" key="1">
    <source>
        <dbReference type="SAM" id="Phobius"/>
    </source>
</evidence>
<evidence type="ECO:0000313" key="2">
    <source>
        <dbReference type="EMBL" id="KXN67819.1"/>
    </source>
</evidence>
<evidence type="ECO:0000313" key="3">
    <source>
        <dbReference type="Proteomes" id="UP000070444"/>
    </source>
</evidence>
<sequence length="131" mass="14712">MASIDHSDQSSTLLGGQSEGSYYPGNFYGGTDCLYGGYPGYYNDYKNYGGFGFNPLFFANNNDLNADNFRANQFDHNINIAVFNNDIHKKKVDANSVIKNSNTNFQHLNELQFLCLINILTIINISMVIMN</sequence>